<keyword evidence="3" id="KW-1185">Reference proteome</keyword>
<evidence type="ECO:0000256" key="1">
    <source>
        <dbReference type="SAM" id="MobiDB-lite"/>
    </source>
</evidence>
<dbReference type="EMBL" id="CADEAL010000600">
    <property type="protein sequence ID" value="CAB1422645.1"/>
    <property type="molecule type" value="Genomic_DNA"/>
</dbReference>
<evidence type="ECO:0000313" key="3">
    <source>
        <dbReference type="Proteomes" id="UP001153269"/>
    </source>
</evidence>
<organism evidence="2 3">
    <name type="scientific">Pleuronectes platessa</name>
    <name type="common">European plaice</name>
    <dbReference type="NCBI Taxonomy" id="8262"/>
    <lineage>
        <taxon>Eukaryota</taxon>
        <taxon>Metazoa</taxon>
        <taxon>Chordata</taxon>
        <taxon>Craniata</taxon>
        <taxon>Vertebrata</taxon>
        <taxon>Euteleostomi</taxon>
        <taxon>Actinopterygii</taxon>
        <taxon>Neopterygii</taxon>
        <taxon>Teleostei</taxon>
        <taxon>Neoteleostei</taxon>
        <taxon>Acanthomorphata</taxon>
        <taxon>Carangaria</taxon>
        <taxon>Pleuronectiformes</taxon>
        <taxon>Pleuronectoidei</taxon>
        <taxon>Pleuronectidae</taxon>
        <taxon>Pleuronectes</taxon>
    </lineage>
</organism>
<proteinExistence type="predicted"/>
<gene>
    <name evidence="2" type="ORF">PLEPLA_LOCUS10562</name>
</gene>
<reference evidence="2" key="1">
    <citation type="submission" date="2020-03" db="EMBL/GenBank/DDBJ databases">
        <authorList>
            <person name="Weist P."/>
        </authorList>
    </citation>
    <scope>NUCLEOTIDE SEQUENCE</scope>
</reference>
<evidence type="ECO:0000313" key="2">
    <source>
        <dbReference type="EMBL" id="CAB1422645.1"/>
    </source>
</evidence>
<feature type="region of interest" description="Disordered" evidence="1">
    <location>
        <begin position="325"/>
        <end position="383"/>
    </location>
</feature>
<name>A0A9N7U0V7_PLEPL</name>
<dbReference type="AlphaFoldDB" id="A0A9N7U0V7"/>
<comment type="caution">
    <text evidence="2">The sequence shown here is derived from an EMBL/GenBank/DDBJ whole genome shotgun (WGS) entry which is preliminary data.</text>
</comment>
<feature type="compositionally biased region" description="Basic and acidic residues" evidence="1">
    <location>
        <begin position="325"/>
        <end position="365"/>
    </location>
</feature>
<sequence length="503" mass="57340">MEQVAKNAALGAEHTFLKRQLDAENTALKKKAVYEIALLEENIALKKKLDAANKALMVQVAEKAALGIENFALKKQLDTENTAPKKKGVYEIALIEENIALKKKLDAGNKSLREQVAEKTALGAENTALKRQLDVEYTALRKQAVFNDALVEENIVLKKKLDAANTVIKDHVAEKAILENRAAENADLAADRHAVKKQLTAKNATLRKQIASTAFQLHQAREDLIKIEKSVDTARSREEELEKKLDDLQLQDLEKVRVEQEWKAKFEDLQENYEAKLRNSVLEQEASFKQIEDLMNQIREAEEKLSAEQEDSRLVLKTNEYREKVQKEKKEKKKQEKKEQQEREKKEKEEREELKKREKKEKEEREGEEEAAFEQPPSLQSLRSHLKKPPLHSIRDLLCTTADAYAFWYMVFLYRGQACYACRPGLAQILRRIRSAGQLLKCKVPDLHGFNPQAVTTSPSQTDGVFALSQGCPNFLSRGPHTEKNSKYWATNAATPPCPRADC</sequence>
<dbReference type="Proteomes" id="UP001153269">
    <property type="component" value="Unassembled WGS sequence"/>
</dbReference>
<protein>
    <submittedName>
        <fullName evidence="2">Uncharacterized protein</fullName>
    </submittedName>
</protein>
<accession>A0A9N7U0V7</accession>